<keyword evidence="1" id="KW-1133">Transmembrane helix</keyword>
<protein>
    <submittedName>
        <fullName evidence="2">Transmembrane protein</fullName>
    </submittedName>
</protein>
<gene>
    <name evidence="2" type="ORF">BBB_1040</name>
</gene>
<keyword evidence="1 2" id="KW-0812">Transmembrane</keyword>
<accession>I3WIB9</accession>
<reference evidence="2 3" key="1">
    <citation type="journal article" date="2012" name="J. Bacteriol.">
        <title>Complete Genome Sequence of the Probiotic Bacterium Bifidobacterium bifidum Strain BGN4.</title>
        <authorList>
            <person name="Yu D.S."/>
            <person name="Jeong H."/>
            <person name="Lee D.H."/>
            <person name="Kwon S.K."/>
            <person name="Song J.Y."/>
            <person name="Kim B.K."/>
            <person name="Park M.S."/>
            <person name="Ji G.E."/>
            <person name="Oh T.K."/>
            <person name="Kim J.F."/>
        </authorList>
    </citation>
    <scope>NUCLEOTIDE SEQUENCE [LARGE SCALE GENOMIC DNA]</scope>
    <source>
        <strain evidence="2 3">BGN4</strain>
    </source>
</reference>
<proteinExistence type="predicted"/>
<evidence type="ECO:0000256" key="1">
    <source>
        <dbReference type="SAM" id="Phobius"/>
    </source>
</evidence>
<organism evidence="2 3">
    <name type="scientific">Bifidobacterium bifidum BGN4</name>
    <dbReference type="NCBI Taxonomy" id="484020"/>
    <lineage>
        <taxon>Bacteria</taxon>
        <taxon>Bacillati</taxon>
        <taxon>Actinomycetota</taxon>
        <taxon>Actinomycetes</taxon>
        <taxon>Bifidobacteriales</taxon>
        <taxon>Bifidobacteriaceae</taxon>
        <taxon>Bifidobacterium</taxon>
    </lineage>
</organism>
<name>I3WIB9_BIFBI</name>
<feature type="transmembrane region" description="Helical" evidence="1">
    <location>
        <begin position="84"/>
        <end position="107"/>
    </location>
</feature>
<dbReference type="GeneID" id="93092681"/>
<dbReference type="Proteomes" id="UP000006173">
    <property type="component" value="Chromosome"/>
</dbReference>
<evidence type="ECO:0000313" key="3">
    <source>
        <dbReference type="Proteomes" id="UP000006173"/>
    </source>
</evidence>
<feature type="transmembrane region" description="Helical" evidence="1">
    <location>
        <begin position="119"/>
        <end position="140"/>
    </location>
</feature>
<dbReference type="AlphaFoldDB" id="I3WIB9"/>
<dbReference type="InterPro" id="IPR010540">
    <property type="entry name" value="CmpB_TMEM229"/>
</dbReference>
<sequence length="206" mass="23148">MFVYALAGLIGTVHKTIWAYQAKGMFEYRNGSILTPFNYVYGLRVGHRHRAAPYRPGVEGRAGRRSWNSANEPLNIGGRTTVPFMLFWGLLCYLIVRFILPLVLWLVHLIDDTWHTRLATILLAWILIDAVGALPAIFLYGQRANGVVLDNWFAQHIRRLSMTTSCACISRTCACESHRGSSGTIYRPPARSAVMAYGRHARLAPS</sequence>
<dbReference type="EMBL" id="CP001361">
    <property type="protein sequence ID" value="AFL04632.1"/>
    <property type="molecule type" value="Genomic_DNA"/>
</dbReference>
<dbReference type="PATRIC" id="fig|484020.3.peg.1025"/>
<dbReference type="RefSeq" id="WP_014760302.1">
    <property type="nucleotide sequence ID" value="NC_017999.1"/>
</dbReference>
<dbReference type="KEGG" id="bbf:BBB_1040"/>
<evidence type="ECO:0000313" key="2">
    <source>
        <dbReference type="EMBL" id="AFL04632.1"/>
    </source>
</evidence>
<dbReference type="HOGENOM" id="CLU_1329796_0_0_11"/>
<dbReference type="Pfam" id="PF06541">
    <property type="entry name" value="ABC_trans_CmpB"/>
    <property type="match status" value="1"/>
</dbReference>
<keyword evidence="1" id="KW-0472">Membrane</keyword>